<proteinExistence type="predicted"/>
<dbReference type="RefSeq" id="WP_100666483.1">
    <property type="nucleotide sequence ID" value="NZ_CP024955.1"/>
</dbReference>
<feature type="domain" description="MobA-like NTP transferase" evidence="2">
    <location>
        <begin position="3"/>
        <end position="123"/>
    </location>
</feature>
<evidence type="ECO:0000259" key="2">
    <source>
        <dbReference type="Pfam" id="PF12804"/>
    </source>
</evidence>
<organism evidence="3 4">
    <name type="scientific">Kyrpidia spormannii</name>
    <dbReference type="NCBI Taxonomy" id="2055160"/>
    <lineage>
        <taxon>Bacteria</taxon>
        <taxon>Bacillati</taxon>
        <taxon>Bacillota</taxon>
        <taxon>Bacilli</taxon>
        <taxon>Bacillales</taxon>
        <taxon>Alicyclobacillaceae</taxon>
        <taxon>Kyrpidia</taxon>
    </lineage>
</organism>
<keyword evidence="1 3" id="KW-0808">Transferase</keyword>
<dbReference type="InterPro" id="IPR029044">
    <property type="entry name" value="Nucleotide-diphossugar_trans"/>
</dbReference>
<evidence type="ECO:0000313" key="3">
    <source>
        <dbReference type="EMBL" id="ATY83621.1"/>
    </source>
</evidence>
<protein>
    <submittedName>
        <fullName evidence="3">Nucleotide-diphospho-sugar transferase</fullName>
    </submittedName>
</protein>
<dbReference type="Gene3D" id="3.90.550.10">
    <property type="entry name" value="Spore Coat Polysaccharide Biosynthesis Protein SpsA, Chain A"/>
    <property type="match status" value="1"/>
</dbReference>
<gene>
    <name evidence="3" type="ORF">CVV65_00350</name>
</gene>
<dbReference type="PANTHER" id="PTHR19136">
    <property type="entry name" value="MOLYBDENUM COFACTOR GUANYLYLTRANSFERASE"/>
    <property type="match status" value="1"/>
</dbReference>
<keyword evidence="4" id="KW-1185">Reference proteome</keyword>
<dbReference type="InterPro" id="IPR025877">
    <property type="entry name" value="MobA-like_NTP_Trfase"/>
</dbReference>
<reference evidence="4" key="1">
    <citation type="submission" date="2017-11" db="EMBL/GenBank/DDBJ databases">
        <title>Complete Genome Sequence of Kyrpidia sp. Strain EA-1, a thermophilic, hydrogen-oxidizing Bacterium, isolated from the Azores.</title>
        <authorList>
            <person name="Reiner J.E."/>
            <person name="Lapp C.J."/>
            <person name="Bunk B."/>
            <person name="Gescher J."/>
        </authorList>
    </citation>
    <scope>NUCLEOTIDE SEQUENCE [LARGE SCALE GENOMIC DNA]</scope>
    <source>
        <strain evidence="4">EA-1</strain>
    </source>
</reference>
<dbReference type="Proteomes" id="UP000231932">
    <property type="component" value="Chromosome"/>
</dbReference>
<evidence type="ECO:0000256" key="1">
    <source>
        <dbReference type="ARBA" id="ARBA00022679"/>
    </source>
</evidence>
<dbReference type="SUPFAM" id="SSF53448">
    <property type="entry name" value="Nucleotide-diphospho-sugar transferases"/>
    <property type="match status" value="1"/>
</dbReference>
<dbReference type="KEGG" id="kyr:CVV65_00350"/>
<sequence>MDAIVLTGGSVSDKDGPKALWPIQGRAMVDYVLDALSAAVEIERIVVVGQTAGSSPRAVWLPGSGSIVDHLQAALKFLDRPWGEHVLIATCDVPLLTGAMVEDVLGRCRPFRRDFYYPIVRREDCERELPGIRRTYVKLRDGTFTGGNLFVIRDDVLSRILPVIDRFIRNRKNPLRLSKELGWSFTVRLAASRVVGVLSIDQLESRVRELFAVRASAVICPHAAIGADVDEPEDLGWVDRALAARLS</sequence>
<dbReference type="OrthoDB" id="159246at2"/>
<name>A0A2K8N213_9BACL</name>
<dbReference type="EMBL" id="CP024955">
    <property type="protein sequence ID" value="ATY83621.1"/>
    <property type="molecule type" value="Genomic_DNA"/>
</dbReference>
<accession>A0A2K8N213</accession>
<dbReference type="GO" id="GO:0016779">
    <property type="term" value="F:nucleotidyltransferase activity"/>
    <property type="evidence" value="ECO:0007669"/>
    <property type="project" value="UniProtKB-ARBA"/>
</dbReference>
<dbReference type="PANTHER" id="PTHR19136:SF81">
    <property type="entry name" value="MOLYBDENUM COFACTOR GUANYLYLTRANSFERASE"/>
    <property type="match status" value="1"/>
</dbReference>
<dbReference type="Pfam" id="PF12804">
    <property type="entry name" value="NTP_transf_3"/>
    <property type="match status" value="1"/>
</dbReference>
<evidence type="ECO:0000313" key="4">
    <source>
        <dbReference type="Proteomes" id="UP000231932"/>
    </source>
</evidence>
<dbReference type="AlphaFoldDB" id="A0A2K8N213"/>